<dbReference type="PROSITE" id="PS51257">
    <property type="entry name" value="PROKAR_LIPOPROTEIN"/>
    <property type="match status" value="1"/>
</dbReference>
<dbReference type="RefSeq" id="WP_345058525.1">
    <property type="nucleotide sequence ID" value="NZ_BAABDK010000032.1"/>
</dbReference>
<evidence type="ECO:0008006" key="3">
    <source>
        <dbReference type="Google" id="ProtNLM"/>
    </source>
</evidence>
<keyword evidence="2" id="KW-1185">Reference proteome</keyword>
<dbReference type="Proteomes" id="UP001501469">
    <property type="component" value="Unassembled WGS sequence"/>
</dbReference>
<dbReference type="EMBL" id="BAABDK010000032">
    <property type="protein sequence ID" value="GAA4050690.1"/>
    <property type="molecule type" value="Genomic_DNA"/>
</dbReference>
<protein>
    <recommendedName>
        <fullName evidence="3">Lipoprotein</fullName>
    </recommendedName>
</protein>
<evidence type="ECO:0000313" key="2">
    <source>
        <dbReference type="Proteomes" id="UP001501469"/>
    </source>
</evidence>
<comment type="caution">
    <text evidence="1">The sequence shown here is derived from an EMBL/GenBank/DDBJ whole genome shotgun (WGS) entry which is preliminary data.</text>
</comment>
<proteinExistence type="predicted"/>
<gene>
    <name evidence="1" type="ORF">GCM10022409_41790</name>
</gene>
<evidence type="ECO:0000313" key="1">
    <source>
        <dbReference type="EMBL" id="GAA4050690.1"/>
    </source>
</evidence>
<organism evidence="1 2">
    <name type="scientific">Hymenobacter glaciei</name>
    <dbReference type="NCBI Taxonomy" id="877209"/>
    <lineage>
        <taxon>Bacteria</taxon>
        <taxon>Pseudomonadati</taxon>
        <taxon>Bacteroidota</taxon>
        <taxon>Cytophagia</taxon>
        <taxon>Cytophagales</taxon>
        <taxon>Hymenobacteraceae</taxon>
        <taxon>Hymenobacter</taxon>
    </lineage>
</organism>
<reference evidence="2" key="1">
    <citation type="journal article" date="2019" name="Int. J. Syst. Evol. Microbiol.">
        <title>The Global Catalogue of Microorganisms (GCM) 10K type strain sequencing project: providing services to taxonomists for standard genome sequencing and annotation.</title>
        <authorList>
            <consortium name="The Broad Institute Genomics Platform"/>
            <consortium name="The Broad Institute Genome Sequencing Center for Infectious Disease"/>
            <person name="Wu L."/>
            <person name="Ma J."/>
        </authorList>
    </citation>
    <scope>NUCLEOTIDE SEQUENCE [LARGE SCALE GENOMIC DNA]</scope>
    <source>
        <strain evidence="2">JCM 17225</strain>
    </source>
</reference>
<sequence length="234" mass="25381">MLQTFRPFLIALTLASGLTACGNKDKTVEQTTETTATVSETPAAAPAASETTATADTAKAATFDINTVPVTSAELGTFPYLSPLKGYSVNTSNSEEYDFERSYVYDGKNLVPVEGKVSQRLIDEDSGEKKASQLMIQRNYEDLLKGLGAVKVSSSKVAQAAIDKIGSDEAYKHGKWVLSTDYVTDTYVIRQKNKEVWTQVTPLGSDGNYAINVTERAAMPQQATIMKADELKKN</sequence>
<accession>A0ABP7URM7</accession>
<name>A0ABP7URM7_9BACT</name>